<protein>
    <submittedName>
        <fullName evidence="2">Uncharacterized protein</fullName>
    </submittedName>
</protein>
<evidence type="ECO:0000313" key="3">
    <source>
        <dbReference type="Proteomes" id="UP000821853"/>
    </source>
</evidence>
<comment type="caution">
    <text evidence="2">The sequence shown here is derived from an EMBL/GenBank/DDBJ whole genome shotgun (WGS) entry which is preliminary data.</text>
</comment>
<dbReference type="VEuPathDB" id="VectorBase:HLOH_048107"/>
<dbReference type="AlphaFoldDB" id="A0A9J6G9S9"/>
<reference evidence="2 3" key="1">
    <citation type="journal article" date="2020" name="Cell">
        <title>Large-Scale Comparative Analyses of Tick Genomes Elucidate Their Genetic Diversity and Vector Capacities.</title>
        <authorList>
            <consortium name="Tick Genome and Microbiome Consortium (TIGMIC)"/>
            <person name="Jia N."/>
            <person name="Wang J."/>
            <person name="Shi W."/>
            <person name="Du L."/>
            <person name="Sun Y."/>
            <person name="Zhan W."/>
            <person name="Jiang J.F."/>
            <person name="Wang Q."/>
            <person name="Zhang B."/>
            <person name="Ji P."/>
            <person name="Bell-Sakyi L."/>
            <person name="Cui X.M."/>
            <person name="Yuan T.T."/>
            <person name="Jiang B.G."/>
            <person name="Yang W.F."/>
            <person name="Lam T.T."/>
            <person name="Chang Q.C."/>
            <person name="Ding S.J."/>
            <person name="Wang X.J."/>
            <person name="Zhu J.G."/>
            <person name="Ruan X.D."/>
            <person name="Zhao L."/>
            <person name="Wei J.T."/>
            <person name="Ye R.Z."/>
            <person name="Que T.C."/>
            <person name="Du C.H."/>
            <person name="Zhou Y.H."/>
            <person name="Cheng J.X."/>
            <person name="Dai P.F."/>
            <person name="Guo W.B."/>
            <person name="Han X.H."/>
            <person name="Huang E.J."/>
            <person name="Li L.F."/>
            <person name="Wei W."/>
            <person name="Gao Y.C."/>
            <person name="Liu J.Z."/>
            <person name="Shao H.Z."/>
            <person name="Wang X."/>
            <person name="Wang C.C."/>
            <person name="Yang T.C."/>
            <person name="Huo Q.B."/>
            <person name="Li W."/>
            <person name="Chen H.Y."/>
            <person name="Chen S.E."/>
            <person name="Zhou L.G."/>
            <person name="Ni X.B."/>
            <person name="Tian J.H."/>
            <person name="Sheng Y."/>
            <person name="Liu T."/>
            <person name="Pan Y.S."/>
            <person name="Xia L.Y."/>
            <person name="Li J."/>
            <person name="Zhao F."/>
            <person name="Cao W.C."/>
        </authorList>
    </citation>
    <scope>NUCLEOTIDE SEQUENCE [LARGE SCALE GENOMIC DNA]</scope>
    <source>
        <strain evidence="2">HaeL-2018</strain>
    </source>
</reference>
<evidence type="ECO:0000256" key="1">
    <source>
        <dbReference type="SAM" id="MobiDB-lite"/>
    </source>
</evidence>
<proteinExistence type="predicted"/>
<keyword evidence="3" id="KW-1185">Reference proteome</keyword>
<sequence>MNRDDYYNWMRMTNAEQHELLCEIVHGQTTPSAPLLRVFFTGPAGCDKTFVLRLAMTSTTGTATTAYTPPTSVRPSARAPERRLWQWEEPRCMRLSSSLERPPAPTRTEASAPPS</sequence>
<dbReference type="EMBL" id="JABSTR010000005">
    <property type="protein sequence ID" value="KAH9371240.1"/>
    <property type="molecule type" value="Genomic_DNA"/>
</dbReference>
<feature type="compositionally biased region" description="Low complexity" evidence="1">
    <location>
        <begin position="62"/>
        <end position="71"/>
    </location>
</feature>
<feature type="region of interest" description="Disordered" evidence="1">
    <location>
        <begin position="62"/>
        <end position="81"/>
    </location>
</feature>
<gene>
    <name evidence="2" type="ORF">HPB48_013515</name>
</gene>
<organism evidence="2 3">
    <name type="scientific">Haemaphysalis longicornis</name>
    <name type="common">Bush tick</name>
    <dbReference type="NCBI Taxonomy" id="44386"/>
    <lineage>
        <taxon>Eukaryota</taxon>
        <taxon>Metazoa</taxon>
        <taxon>Ecdysozoa</taxon>
        <taxon>Arthropoda</taxon>
        <taxon>Chelicerata</taxon>
        <taxon>Arachnida</taxon>
        <taxon>Acari</taxon>
        <taxon>Parasitiformes</taxon>
        <taxon>Ixodida</taxon>
        <taxon>Ixodoidea</taxon>
        <taxon>Ixodidae</taxon>
        <taxon>Haemaphysalinae</taxon>
        <taxon>Haemaphysalis</taxon>
    </lineage>
</organism>
<dbReference type="Proteomes" id="UP000821853">
    <property type="component" value="Chromosome 3"/>
</dbReference>
<dbReference type="OrthoDB" id="6508477at2759"/>
<evidence type="ECO:0000313" key="2">
    <source>
        <dbReference type="EMBL" id="KAH9371240.1"/>
    </source>
</evidence>
<name>A0A9J6G9S9_HAELO</name>
<feature type="region of interest" description="Disordered" evidence="1">
    <location>
        <begin position="95"/>
        <end position="115"/>
    </location>
</feature>
<accession>A0A9J6G9S9</accession>